<keyword evidence="3" id="KW-0963">Cytoplasm</keyword>
<accession>H8YWS0</accession>
<dbReference type="eggNOG" id="COG2920">
    <property type="taxonomic scope" value="Bacteria"/>
</dbReference>
<dbReference type="EMBL" id="JH603168">
    <property type="protein sequence ID" value="EIC22896.1"/>
    <property type="molecule type" value="Genomic_DNA"/>
</dbReference>
<comment type="similarity">
    <text evidence="2">Belongs to the DsrC/TusE family.</text>
</comment>
<reference evidence="5 6" key="2">
    <citation type="submission" date="2011-11" db="EMBL/GenBank/DDBJ databases">
        <authorList>
            <consortium name="US DOE Joint Genome Institute"/>
            <person name="Lucas S."/>
            <person name="Han J."/>
            <person name="Lapidus A."/>
            <person name="Cheng J.-F."/>
            <person name="Goodwin L."/>
            <person name="Pitluck S."/>
            <person name="Peters L."/>
            <person name="Ovchinnikova G."/>
            <person name="Zhang X."/>
            <person name="Detter J.C."/>
            <person name="Han C."/>
            <person name="Tapia R."/>
            <person name="Land M."/>
            <person name="Hauser L."/>
            <person name="Kyrpides N."/>
            <person name="Ivanova N."/>
            <person name="Pagani I."/>
            <person name="Vogl K."/>
            <person name="Liu Z."/>
            <person name="Overmann J."/>
            <person name="Frigaard N.-U."/>
            <person name="Bryant D."/>
            <person name="Woyke T."/>
        </authorList>
    </citation>
    <scope>NUCLEOTIDE SEQUENCE [LARGE SCALE GENOMIC DNA]</scope>
    <source>
        <strain evidence="5 6">970</strain>
    </source>
</reference>
<proteinExistence type="inferred from homology"/>
<dbReference type="SUPFAM" id="SSF69721">
    <property type="entry name" value="DsrC, the gamma subunit of dissimilatory sulfite reductase"/>
    <property type="match status" value="1"/>
</dbReference>
<evidence type="ECO:0000256" key="1">
    <source>
        <dbReference type="ARBA" id="ARBA00004496"/>
    </source>
</evidence>
<organism evidence="5 6">
    <name type="scientific">Thiorhodovibrio frisius</name>
    <dbReference type="NCBI Taxonomy" id="631362"/>
    <lineage>
        <taxon>Bacteria</taxon>
        <taxon>Pseudomonadati</taxon>
        <taxon>Pseudomonadota</taxon>
        <taxon>Gammaproteobacteria</taxon>
        <taxon>Chromatiales</taxon>
        <taxon>Chromatiaceae</taxon>
        <taxon>Thiorhodovibrio</taxon>
    </lineage>
</organism>
<feature type="region of interest" description="Disordered" evidence="4">
    <location>
        <begin position="39"/>
        <end position="63"/>
    </location>
</feature>
<evidence type="ECO:0000256" key="4">
    <source>
        <dbReference type="SAM" id="MobiDB-lite"/>
    </source>
</evidence>
<dbReference type="STRING" id="631362.Thi970DRAFT_00535"/>
<evidence type="ECO:0000313" key="5">
    <source>
        <dbReference type="EMBL" id="EIC22896.1"/>
    </source>
</evidence>
<dbReference type="Gene3D" id="1.10.10.370">
    <property type="entry name" value="DsrC-like protein, C-terminal domain"/>
    <property type="match status" value="1"/>
</dbReference>
<protein>
    <submittedName>
        <fullName evidence="5">Sulfur relay protein, TusE/DsrC/DsvC family</fullName>
    </submittedName>
</protein>
<dbReference type="Proteomes" id="UP000002964">
    <property type="component" value="Unassembled WGS sequence"/>
</dbReference>
<dbReference type="InterPro" id="IPR042072">
    <property type="entry name" value="DsrC-like_C"/>
</dbReference>
<evidence type="ECO:0000313" key="6">
    <source>
        <dbReference type="Proteomes" id="UP000002964"/>
    </source>
</evidence>
<dbReference type="Pfam" id="PF04358">
    <property type="entry name" value="DsrC"/>
    <property type="match status" value="1"/>
</dbReference>
<feature type="region of interest" description="Disordered" evidence="4">
    <location>
        <begin position="78"/>
        <end position="100"/>
    </location>
</feature>
<sequence length="186" mass="20364">MRFFYPDIFVTCSEADRQQPLYKNEPVLIVEVLSEGTADASPVDNQARDPSRQCKTESNTKAKRSFTMAETMSEIMNPANSQHDPRFPHAPEGWSSASAEATASADDLKLEADHWELISALQAFFAADKTPNVRKLHDALDEHFHARGGIKYLYELLPGGPVAQGCRLAGLQAPAGAVDKSFGSVQ</sequence>
<name>H8YWS0_9GAMM</name>
<dbReference type="AlphaFoldDB" id="H8YWS0"/>
<comment type="subcellular location">
    <subcellularLocation>
        <location evidence="1">Cytoplasm</location>
    </subcellularLocation>
</comment>
<keyword evidence="6" id="KW-1185">Reference proteome</keyword>
<dbReference type="HOGENOM" id="CLU_1453794_0_0_6"/>
<reference evidence="6" key="1">
    <citation type="submission" date="2011-06" db="EMBL/GenBank/DDBJ databases">
        <authorList>
            <consortium name="US DOE Joint Genome Institute (JGI-PGF)"/>
            <person name="Lucas S."/>
            <person name="Han J."/>
            <person name="Lapidus A."/>
            <person name="Cheng J.-F."/>
            <person name="Goodwin L."/>
            <person name="Pitluck S."/>
            <person name="Peters L."/>
            <person name="Land M.L."/>
            <person name="Hauser L."/>
            <person name="Vogl K."/>
            <person name="Liu Z."/>
            <person name="Overmann J."/>
            <person name="Frigaard N.-U."/>
            <person name="Bryant D.A."/>
            <person name="Woyke T.J."/>
        </authorList>
    </citation>
    <scope>NUCLEOTIDE SEQUENCE [LARGE SCALE GENOMIC DNA]</scope>
    <source>
        <strain evidence="6">970</strain>
    </source>
</reference>
<evidence type="ECO:0000256" key="2">
    <source>
        <dbReference type="ARBA" id="ARBA00005718"/>
    </source>
</evidence>
<dbReference type="InterPro" id="IPR007453">
    <property type="entry name" value="DsrC/TusE"/>
</dbReference>
<dbReference type="GO" id="GO:0005737">
    <property type="term" value="C:cytoplasm"/>
    <property type="evidence" value="ECO:0007669"/>
    <property type="project" value="UniProtKB-SubCell"/>
</dbReference>
<dbReference type="NCBIfam" id="TIGR03342">
    <property type="entry name" value="dsrC_tusE_dsvC"/>
    <property type="match status" value="1"/>
</dbReference>
<evidence type="ECO:0000256" key="3">
    <source>
        <dbReference type="ARBA" id="ARBA00022490"/>
    </source>
</evidence>
<dbReference type="InterPro" id="IPR025526">
    <property type="entry name" value="DsrC-like_dom_sf"/>
</dbReference>
<gene>
    <name evidence="5" type="ORF">Thi970DRAFT_00535</name>
</gene>
<feature type="compositionally biased region" description="Basic and acidic residues" evidence="4">
    <location>
        <begin position="46"/>
        <end position="60"/>
    </location>
</feature>